<dbReference type="GeneID" id="14926658"/>
<evidence type="ECO:0000313" key="4">
    <source>
        <dbReference type="Proteomes" id="UP000011083"/>
    </source>
</evidence>
<dbReference type="KEGG" id="acan:ACA1_350600"/>
<evidence type="ECO:0000256" key="1">
    <source>
        <dbReference type="SAM" id="SignalP"/>
    </source>
</evidence>
<dbReference type="AlphaFoldDB" id="L8HK81"/>
<feature type="chain" id="PRO_5007688133" evidence="1">
    <location>
        <begin position="21"/>
        <end position="79"/>
    </location>
</feature>
<keyword evidence="4" id="KW-1185">Reference proteome</keyword>
<keyword evidence="1" id="KW-0732">Signal</keyword>
<dbReference type="VEuPathDB" id="AmoebaDB:ACA1_229580"/>
<evidence type="ECO:0000313" key="2">
    <source>
        <dbReference type="EMBL" id="ELR21635.1"/>
    </source>
</evidence>
<dbReference type="GeneID" id="14922540"/>
<evidence type="ECO:0000313" key="3">
    <source>
        <dbReference type="EMBL" id="ELR25595.1"/>
    </source>
</evidence>
<proteinExistence type="predicted"/>
<dbReference type="PROSITE" id="PS51257">
    <property type="entry name" value="PROKAR_LIPOPROTEIN"/>
    <property type="match status" value="1"/>
</dbReference>
<sequence length="79" mass="8179">MKFVLFVLAFFAVAVACIAAMPESACTVELGLQCAGAIAKCFDQCKAFVQNPSACFDCLGSNVGTCCPCLQAAFPGLQC</sequence>
<protein>
    <submittedName>
        <fullName evidence="3">Uncharacterized protein</fullName>
    </submittedName>
</protein>
<dbReference type="VEuPathDB" id="AmoebaDB:ACA1_350600"/>
<accession>L8HK81</accession>
<dbReference type="KEGG" id="acan:ACA1_229580"/>
<gene>
    <name evidence="2" type="ORF">ACA1_229580</name>
    <name evidence="3" type="ORF">ACA1_350600</name>
</gene>
<dbReference type="RefSeq" id="XP_004346580.1">
    <property type="nucleotide sequence ID" value="XM_004346530.1"/>
</dbReference>
<reference evidence="3 4" key="1">
    <citation type="journal article" date="2013" name="Genome Biol.">
        <title>Genome of Acanthamoeba castellanii highlights extensive lateral gene transfer and early evolution of tyrosine kinase signaling.</title>
        <authorList>
            <person name="Clarke M."/>
            <person name="Lohan A.J."/>
            <person name="Liu B."/>
            <person name="Lagkouvardos I."/>
            <person name="Roy S."/>
            <person name="Zafar N."/>
            <person name="Bertelli C."/>
            <person name="Schilde C."/>
            <person name="Kianianmomeni A."/>
            <person name="Burglin T.R."/>
            <person name="Frech C."/>
            <person name="Turcotte B."/>
            <person name="Kopec K.O."/>
            <person name="Synnott J.M."/>
            <person name="Choo C."/>
            <person name="Paponov I."/>
            <person name="Finkler A."/>
            <person name="Soon Heng Tan C."/>
            <person name="Hutchins A.P."/>
            <person name="Weinmeier T."/>
            <person name="Rattei T."/>
            <person name="Chu J.S."/>
            <person name="Gimenez G."/>
            <person name="Irimia M."/>
            <person name="Rigden D.J."/>
            <person name="Fitzpatrick D.A."/>
            <person name="Lorenzo-Morales J."/>
            <person name="Bateman A."/>
            <person name="Chiu C.H."/>
            <person name="Tang P."/>
            <person name="Hegemann P."/>
            <person name="Fromm H."/>
            <person name="Raoult D."/>
            <person name="Greub G."/>
            <person name="Miranda-Saavedra D."/>
            <person name="Chen N."/>
            <person name="Nash P."/>
            <person name="Ginger M.L."/>
            <person name="Horn M."/>
            <person name="Schaap P."/>
            <person name="Caler L."/>
            <person name="Loftus B."/>
        </authorList>
    </citation>
    <scope>NUCLEOTIDE SEQUENCE [LARGE SCALE GENOMIC DNA]</scope>
    <source>
        <strain evidence="3 4">Neff</strain>
    </source>
</reference>
<dbReference type="EMBL" id="KB007802">
    <property type="protein sequence ID" value="ELR25595.1"/>
    <property type="molecule type" value="Genomic_DNA"/>
</dbReference>
<dbReference type="EMBL" id="KB007901">
    <property type="protein sequence ID" value="ELR21635.1"/>
    <property type="molecule type" value="Genomic_DNA"/>
</dbReference>
<feature type="signal peptide" evidence="1">
    <location>
        <begin position="1"/>
        <end position="20"/>
    </location>
</feature>
<dbReference type="RefSeq" id="XP_004357704.1">
    <property type="nucleotide sequence ID" value="XM_004357647.1"/>
</dbReference>
<name>L8HK81_ACACF</name>
<organism evidence="3 4">
    <name type="scientific">Acanthamoeba castellanii (strain ATCC 30010 / Neff)</name>
    <dbReference type="NCBI Taxonomy" id="1257118"/>
    <lineage>
        <taxon>Eukaryota</taxon>
        <taxon>Amoebozoa</taxon>
        <taxon>Discosea</taxon>
        <taxon>Longamoebia</taxon>
        <taxon>Centramoebida</taxon>
        <taxon>Acanthamoebidae</taxon>
        <taxon>Acanthamoeba</taxon>
    </lineage>
</organism>
<dbReference type="Proteomes" id="UP000011083">
    <property type="component" value="Unassembled WGS sequence"/>
</dbReference>